<name>A0AA46I6H0_9FUSO</name>
<dbReference type="EMBL" id="SOBG01000001">
    <property type="protein sequence ID" value="TDT72327.1"/>
    <property type="molecule type" value="Genomic_DNA"/>
</dbReference>
<evidence type="ECO:0000313" key="2">
    <source>
        <dbReference type="Proteomes" id="UP000294678"/>
    </source>
</evidence>
<proteinExistence type="predicted"/>
<evidence type="ECO:0000313" key="1">
    <source>
        <dbReference type="EMBL" id="TDT72327.1"/>
    </source>
</evidence>
<keyword evidence="2" id="KW-1185">Reference proteome</keyword>
<sequence>MKLEKYQIDTNGSLKKELDIIENATRELITKGSQEIIINKKELQNIETKTIEIEGTGNFIGVKNSIINIPLEMIVFPFFTNQKQKRNVNFEYKFTDVGITMRSKLSSFDKNDKVYQPSLLEKKIYNYLIIMYEKNIEEEKEIDYIQFEVADFIEKFLGNKMNSQYYPKVEQALKNLKYTQYEFLVDNHKKAGKLKFESPRFFLLDYTKLKIGKRVYYRVKLNSNIINKIIEKRYIKYDSKNLMEITDRDSVADRIYEYISMKRFNKIEGKEKIEVLAGIIPLQTIKINKVKNKKGKIVEYKTSNMSFVRRRIKKAFNVLKDMEYIKSFKEVEEEPKRYTIYYEFNTAKDNVCHVSSYLSTPESLTFMPNNMEENIYSDEISNYEKFELALKKVKRNIYFAKKYNKRIYKKLVRLCDSEGEEFVVEILNRIYSGLNTQIKKTLGAYIDTIVRNLKKEQVNNVSPKLFNFGNDHTLKNNIEDAEIIKENNKKEEIIEIEEKESEKPENTNDELENTLLNLFENFSDERKEEIIETAREYFLKDTGCEKLNPIQEKIFNSENVKKLYVRRVLKEIFGI</sequence>
<accession>A0AA46I6H0</accession>
<comment type="caution">
    <text evidence="1">The sequence shown here is derived from an EMBL/GenBank/DDBJ whole genome shotgun (WGS) entry which is preliminary data.</text>
</comment>
<protein>
    <submittedName>
        <fullName evidence="1">Uncharacterized protein</fullName>
    </submittedName>
</protein>
<gene>
    <name evidence="1" type="ORF">EV215_0127</name>
</gene>
<dbReference type="RefSeq" id="WP_166667292.1">
    <property type="nucleotide sequence ID" value="NZ_SOBG01000001.1"/>
</dbReference>
<reference evidence="1 2" key="1">
    <citation type="submission" date="2019-03" db="EMBL/GenBank/DDBJ databases">
        <title>Genomic Encyclopedia of Type Strains, Phase IV (KMG-IV): sequencing the most valuable type-strain genomes for metagenomic binning, comparative biology and taxonomic classification.</title>
        <authorList>
            <person name="Goeker M."/>
        </authorList>
    </citation>
    <scope>NUCLEOTIDE SEQUENCE [LARGE SCALE GENOMIC DNA]</scope>
    <source>
        <strain evidence="1 2">DSM 100055</strain>
    </source>
</reference>
<dbReference type="AlphaFoldDB" id="A0AA46I6H0"/>
<dbReference type="Proteomes" id="UP000294678">
    <property type="component" value="Unassembled WGS sequence"/>
</dbReference>
<organism evidence="1 2">
    <name type="scientific">Hypnocyclicus thermotrophus</name>
    <dbReference type="NCBI Taxonomy" id="1627895"/>
    <lineage>
        <taxon>Bacteria</taxon>
        <taxon>Fusobacteriati</taxon>
        <taxon>Fusobacteriota</taxon>
        <taxon>Fusobacteriia</taxon>
        <taxon>Fusobacteriales</taxon>
        <taxon>Fusobacteriaceae</taxon>
        <taxon>Hypnocyclicus</taxon>
    </lineage>
</organism>